<organism evidence="2 3">
    <name type="scientific">Flagellimonas okinawensis</name>
    <dbReference type="NCBI Taxonomy" id="3031324"/>
    <lineage>
        <taxon>Bacteria</taxon>
        <taxon>Pseudomonadati</taxon>
        <taxon>Bacteroidota</taxon>
        <taxon>Flavobacteriia</taxon>
        <taxon>Flavobacteriales</taxon>
        <taxon>Flavobacteriaceae</taxon>
        <taxon>Flagellimonas</taxon>
    </lineage>
</organism>
<dbReference type="Proteomes" id="UP001217083">
    <property type="component" value="Unassembled WGS sequence"/>
</dbReference>
<dbReference type="Pfam" id="PF19935">
    <property type="entry name" value="DUF6398"/>
    <property type="match status" value="1"/>
</dbReference>
<comment type="caution">
    <text evidence="2">The sequence shown here is derived from an EMBL/GenBank/DDBJ whole genome shotgun (WGS) entry which is preliminary data.</text>
</comment>
<dbReference type="EMBL" id="JARFVA010000006">
    <property type="protein sequence ID" value="MDF0708523.1"/>
    <property type="molecule type" value="Genomic_DNA"/>
</dbReference>
<protein>
    <submittedName>
        <fullName evidence="2">DUF6398 domain-containing protein</fullName>
    </submittedName>
</protein>
<dbReference type="RefSeq" id="WP_275650457.1">
    <property type="nucleotide sequence ID" value="NZ_JARFVA010000006.1"/>
</dbReference>
<dbReference type="InterPro" id="IPR045651">
    <property type="entry name" value="DUF6398"/>
</dbReference>
<proteinExistence type="predicted"/>
<reference evidence="2 3" key="1">
    <citation type="submission" date="2023-03" db="EMBL/GenBank/DDBJ databases">
        <title>Muricauda XX sp. nov. and Muricauda XXX sp. nov., two novel species isolated from Okinawa Trough.</title>
        <authorList>
            <person name="Cao W."/>
            <person name="Deng X."/>
        </authorList>
    </citation>
    <scope>NUCLEOTIDE SEQUENCE [LARGE SCALE GENOMIC DNA]</scope>
    <source>
        <strain evidence="2 3">81s02</strain>
    </source>
</reference>
<gene>
    <name evidence="2" type="ORF">PY091_14955</name>
</gene>
<keyword evidence="3" id="KW-1185">Reference proteome</keyword>
<sequence>MTKDQVKERQKHLLELTGAFCAQKLDGEYFELCEKLIKKMGRKREVPFKRGKLEIWAAAVIQSIGSINFLFDKSFEPYIPSKEIHDYFGTKPTTVSNKARVIKEMFDMWHFSPEFSTSRMEKDNPFNNMVMVDDLILPIDSLPEDMQQMVRQARAEGKDISFTTKQG</sequence>
<evidence type="ECO:0000313" key="3">
    <source>
        <dbReference type="Proteomes" id="UP001217083"/>
    </source>
</evidence>
<evidence type="ECO:0000313" key="2">
    <source>
        <dbReference type="EMBL" id="MDF0708523.1"/>
    </source>
</evidence>
<accession>A0ABT5XRL5</accession>
<feature type="domain" description="DUF6398" evidence="1">
    <location>
        <begin position="13"/>
        <end position="117"/>
    </location>
</feature>
<evidence type="ECO:0000259" key="1">
    <source>
        <dbReference type="Pfam" id="PF19935"/>
    </source>
</evidence>
<name>A0ABT5XRL5_9FLAO</name>